<name>A0A9Q1Q774_9CARY</name>
<dbReference type="Pfam" id="PF26138">
    <property type="entry name" value="DUF8040"/>
    <property type="match status" value="1"/>
</dbReference>
<feature type="region of interest" description="Disordered" evidence="1">
    <location>
        <begin position="100"/>
        <end position="139"/>
    </location>
</feature>
<evidence type="ECO:0000313" key="4">
    <source>
        <dbReference type="Proteomes" id="UP001153076"/>
    </source>
</evidence>
<dbReference type="Proteomes" id="UP001153076">
    <property type="component" value="Unassembled WGS sequence"/>
</dbReference>
<reference evidence="3" key="1">
    <citation type="submission" date="2022-04" db="EMBL/GenBank/DDBJ databases">
        <title>Carnegiea gigantea Genome sequencing and assembly v2.</title>
        <authorList>
            <person name="Copetti D."/>
            <person name="Sanderson M.J."/>
            <person name="Burquez A."/>
            <person name="Wojciechowski M.F."/>
        </authorList>
    </citation>
    <scope>NUCLEOTIDE SEQUENCE</scope>
    <source>
        <strain evidence="3">SGP5-SGP5p</strain>
        <tissue evidence="3">Aerial part</tissue>
    </source>
</reference>
<feature type="domain" description="DUF8040" evidence="2">
    <location>
        <begin position="222"/>
        <end position="296"/>
    </location>
</feature>
<protein>
    <recommendedName>
        <fullName evidence="2">DUF8040 domain-containing protein</fullName>
    </recommendedName>
</protein>
<comment type="caution">
    <text evidence="3">The sequence shown here is derived from an EMBL/GenBank/DDBJ whole genome shotgun (WGS) entry which is preliminary data.</text>
</comment>
<keyword evidence="4" id="KW-1185">Reference proteome</keyword>
<dbReference type="AlphaFoldDB" id="A0A9Q1Q774"/>
<feature type="compositionally biased region" description="Basic and acidic residues" evidence="1">
    <location>
        <begin position="117"/>
        <end position="139"/>
    </location>
</feature>
<evidence type="ECO:0000259" key="2">
    <source>
        <dbReference type="Pfam" id="PF26138"/>
    </source>
</evidence>
<accession>A0A9Q1Q774</accession>
<dbReference type="EMBL" id="JAKOGI010000725">
    <property type="protein sequence ID" value="KAJ8431069.1"/>
    <property type="molecule type" value="Genomic_DNA"/>
</dbReference>
<sequence>MAASGKKSADWTNRDNEKLLDVLIEQRAQGAVKFEWSLVKRYGGKYKSFQKKVPANLDKMKFAFHGKQATWEMSFAPGMVTSPTNQTQRSKGKAIDVVEHVGDSDETNEDGSNDNVECLRAEESRSKRKSEGRTSSDGKRQALLNWSVREEEVNQALAFLHMREEAKMDEDECTMDKEDCTMDEVEDQAIDTIISYTLERYLVDRPRSTFKERMPRAIGGESGAQYIHRLLSRNRPDLCRKVLRLEKEAFTHPVSTFIERGLLEEGHFVKTAEIVAMTLFILARGASYRDAEDRFQ</sequence>
<evidence type="ECO:0000256" key="1">
    <source>
        <dbReference type="SAM" id="MobiDB-lite"/>
    </source>
</evidence>
<evidence type="ECO:0000313" key="3">
    <source>
        <dbReference type="EMBL" id="KAJ8431069.1"/>
    </source>
</evidence>
<gene>
    <name evidence="3" type="ORF">Cgig2_017065</name>
</gene>
<dbReference type="InterPro" id="IPR058353">
    <property type="entry name" value="DUF8040"/>
</dbReference>
<proteinExistence type="predicted"/>
<organism evidence="3 4">
    <name type="scientific">Carnegiea gigantea</name>
    <dbReference type="NCBI Taxonomy" id="171969"/>
    <lineage>
        <taxon>Eukaryota</taxon>
        <taxon>Viridiplantae</taxon>
        <taxon>Streptophyta</taxon>
        <taxon>Embryophyta</taxon>
        <taxon>Tracheophyta</taxon>
        <taxon>Spermatophyta</taxon>
        <taxon>Magnoliopsida</taxon>
        <taxon>eudicotyledons</taxon>
        <taxon>Gunneridae</taxon>
        <taxon>Pentapetalae</taxon>
        <taxon>Caryophyllales</taxon>
        <taxon>Cactineae</taxon>
        <taxon>Cactaceae</taxon>
        <taxon>Cactoideae</taxon>
        <taxon>Echinocereeae</taxon>
        <taxon>Carnegiea</taxon>
    </lineage>
</organism>